<dbReference type="InterPro" id="IPR036875">
    <property type="entry name" value="Znf_CCHC_sf"/>
</dbReference>
<keyword evidence="9" id="KW-1185">Reference proteome</keyword>
<reference evidence="8 9" key="1">
    <citation type="submission" date="2024-09" db="EMBL/GenBank/DDBJ databases">
        <title>Chromosome-scale assembly of Riccia fluitans.</title>
        <authorList>
            <person name="Paukszto L."/>
            <person name="Sawicki J."/>
            <person name="Karawczyk K."/>
            <person name="Piernik-Szablinska J."/>
            <person name="Szczecinska M."/>
            <person name="Mazdziarz M."/>
        </authorList>
    </citation>
    <scope>NUCLEOTIDE SEQUENCE [LARGE SCALE GENOMIC DNA]</scope>
    <source>
        <strain evidence="8">Rf_01</strain>
        <tissue evidence="8">Aerial parts of the thallus</tissue>
    </source>
</reference>
<proteinExistence type="predicted"/>
<feature type="domain" description="GRF-type" evidence="7">
    <location>
        <begin position="270"/>
        <end position="312"/>
    </location>
</feature>
<evidence type="ECO:0000256" key="5">
    <source>
        <dbReference type="SAM" id="MobiDB-lite"/>
    </source>
</evidence>
<organism evidence="8 9">
    <name type="scientific">Riccia fluitans</name>
    <dbReference type="NCBI Taxonomy" id="41844"/>
    <lineage>
        <taxon>Eukaryota</taxon>
        <taxon>Viridiplantae</taxon>
        <taxon>Streptophyta</taxon>
        <taxon>Embryophyta</taxon>
        <taxon>Marchantiophyta</taxon>
        <taxon>Marchantiopsida</taxon>
        <taxon>Marchantiidae</taxon>
        <taxon>Marchantiales</taxon>
        <taxon>Ricciaceae</taxon>
        <taxon>Riccia</taxon>
    </lineage>
</organism>
<dbReference type="Pfam" id="PF00098">
    <property type="entry name" value="zf-CCHC"/>
    <property type="match status" value="4"/>
</dbReference>
<comment type="caution">
    <text evidence="8">The sequence shown here is derived from an EMBL/GenBank/DDBJ whole genome shotgun (WGS) entry which is preliminary data.</text>
</comment>
<feature type="domain" description="CCHC-type" evidence="6">
    <location>
        <begin position="158"/>
        <end position="173"/>
    </location>
</feature>
<dbReference type="EMBL" id="JBHFFA010000006">
    <property type="protein sequence ID" value="KAL2620020.1"/>
    <property type="molecule type" value="Genomic_DNA"/>
</dbReference>
<evidence type="ECO:0000313" key="8">
    <source>
        <dbReference type="EMBL" id="KAL2620020.1"/>
    </source>
</evidence>
<feature type="domain" description="CCHC-type" evidence="6">
    <location>
        <begin position="389"/>
        <end position="404"/>
    </location>
</feature>
<evidence type="ECO:0000256" key="3">
    <source>
        <dbReference type="ARBA" id="ARBA00022833"/>
    </source>
</evidence>
<evidence type="ECO:0000256" key="4">
    <source>
        <dbReference type="PROSITE-ProRule" id="PRU00047"/>
    </source>
</evidence>
<feature type="domain" description="GRF-type" evidence="7">
    <location>
        <begin position="199"/>
        <end position="242"/>
    </location>
</feature>
<keyword evidence="1" id="KW-0479">Metal-binding</keyword>
<feature type="region of interest" description="Disordered" evidence="5">
    <location>
        <begin position="28"/>
        <end position="50"/>
    </location>
</feature>
<dbReference type="SUPFAM" id="SSF57756">
    <property type="entry name" value="Retrovirus zinc finger-like domains"/>
    <property type="match status" value="3"/>
</dbReference>
<dbReference type="GO" id="GO:0008270">
    <property type="term" value="F:zinc ion binding"/>
    <property type="evidence" value="ECO:0007669"/>
    <property type="project" value="UniProtKB-KW"/>
</dbReference>
<dbReference type="Pfam" id="PF06839">
    <property type="entry name" value="Zn_ribbon_GRF"/>
    <property type="match status" value="2"/>
</dbReference>
<name>A0ABD1XZW2_9MARC</name>
<sequence length="449" mass="46897">MVDAEEDIDAFFADDSVLSAVAAAENQHLQHRHSNNGIGGQDYASKRKEQWQERANTYYQPQQKAVRDMQVSHEDKRRRTVDEGVNYGSPANFGTNECGSDSKLEGEYMAALRGSKSETWLKASREKGSAGNSGRGIASDYAGNASGAVGGGGASGSCYKCGLEGHWARDCTKRGVAGGFAAQSGGQPSEPSDVPEKNCPCGAGPCVVLTANTEKNMGRRFYKCPLKRDEGQCNFFEWCDGGGGAAAGGGGGQSFQSDRTSAQNIPQVDCKCGGGPCVVLTAKTERNNGRSFYKCPLPKEQGCGFFQWCDEAGNDNSRTNTAFPSRNLSSPNSNTSAGSCYKCGLGGHWAKDCTAQNTGRLGNNTTYTPGTKNDFGNFGSGQSPVGGSCYKCGQPGHWSSSCPNSGSAGAAFGGPKQFSTGGSPGGSCYKCGNSGHWANRCPAAAGGHR</sequence>
<feature type="domain" description="CCHC-type" evidence="6">
    <location>
        <begin position="428"/>
        <end position="442"/>
    </location>
</feature>
<evidence type="ECO:0000256" key="1">
    <source>
        <dbReference type="ARBA" id="ARBA00022723"/>
    </source>
</evidence>
<feature type="domain" description="CCHC-type" evidence="6">
    <location>
        <begin position="340"/>
        <end position="353"/>
    </location>
</feature>
<dbReference type="PROSITE" id="PS50158">
    <property type="entry name" value="ZF_CCHC"/>
    <property type="match status" value="4"/>
</dbReference>
<dbReference type="PANTHER" id="PTHR33680:SF1">
    <property type="entry name" value="OS05G0489500 PROTEIN"/>
    <property type="match status" value="1"/>
</dbReference>
<keyword evidence="2 4" id="KW-0863">Zinc-finger</keyword>
<feature type="compositionally biased region" description="Basic and acidic residues" evidence="5">
    <location>
        <begin position="65"/>
        <end position="82"/>
    </location>
</feature>
<evidence type="ECO:0000256" key="2">
    <source>
        <dbReference type="ARBA" id="ARBA00022771"/>
    </source>
</evidence>
<evidence type="ECO:0000313" key="9">
    <source>
        <dbReference type="Proteomes" id="UP001605036"/>
    </source>
</evidence>
<evidence type="ECO:0000259" key="6">
    <source>
        <dbReference type="PROSITE" id="PS50158"/>
    </source>
</evidence>
<dbReference type="AlphaFoldDB" id="A0ABD1XZW2"/>
<dbReference type="InterPro" id="IPR001878">
    <property type="entry name" value="Znf_CCHC"/>
</dbReference>
<evidence type="ECO:0000259" key="7">
    <source>
        <dbReference type="PROSITE" id="PS51999"/>
    </source>
</evidence>
<keyword evidence="3" id="KW-0862">Zinc</keyword>
<gene>
    <name evidence="8" type="ORF">R1flu_000225</name>
</gene>
<dbReference type="SMART" id="SM00343">
    <property type="entry name" value="ZnF_C2HC"/>
    <property type="match status" value="4"/>
</dbReference>
<feature type="region of interest" description="Disordered" evidence="5">
    <location>
        <begin position="63"/>
        <end position="94"/>
    </location>
</feature>
<dbReference type="PANTHER" id="PTHR33680">
    <property type="entry name" value="OS07G0190500 PROTEIN"/>
    <property type="match status" value="1"/>
</dbReference>
<protein>
    <submittedName>
        <fullName evidence="8">Uncharacterized protein</fullName>
    </submittedName>
</protein>
<dbReference type="Proteomes" id="UP001605036">
    <property type="component" value="Unassembled WGS sequence"/>
</dbReference>
<dbReference type="PROSITE" id="PS51999">
    <property type="entry name" value="ZF_GRF"/>
    <property type="match status" value="2"/>
</dbReference>
<dbReference type="Gene3D" id="4.10.60.10">
    <property type="entry name" value="Zinc finger, CCHC-type"/>
    <property type="match status" value="4"/>
</dbReference>
<dbReference type="InterPro" id="IPR010666">
    <property type="entry name" value="Znf_GRF"/>
</dbReference>
<accession>A0ABD1XZW2</accession>